<evidence type="ECO:0000256" key="5">
    <source>
        <dbReference type="ARBA" id="ARBA00022840"/>
    </source>
</evidence>
<proteinExistence type="predicted"/>
<dbReference type="GO" id="GO:0046872">
    <property type="term" value="F:metal ion binding"/>
    <property type="evidence" value="ECO:0007669"/>
    <property type="project" value="UniProtKB-KW"/>
</dbReference>
<keyword evidence="1" id="KW-0808">Transferase</keyword>
<dbReference type="GO" id="GO:0016779">
    <property type="term" value="F:nucleotidyltransferase activity"/>
    <property type="evidence" value="ECO:0007669"/>
    <property type="project" value="UniProtKB-KW"/>
</dbReference>
<evidence type="ECO:0000313" key="13">
    <source>
        <dbReference type="Proteomes" id="UP000246005"/>
    </source>
</evidence>
<evidence type="ECO:0000256" key="10">
    <source>
        <dbReference type="ARBA" id="ARBA00048304"/>
    </source>
</evidence>
<evidence type="ECO:0000256" key="7">
    <source>
        <dbReference type="ARBA" id="ARBA00023080"/>
    </source>
</evidence>
<organism evidence="12 13">
    <name type="scientific">Lentzea atacamensis</name>
    <dbReference type="NCBI Taxonomy" id="531938"/>
    <lineage>
        <taxon>Bacteria</taxon>
        <taxon>Bacillati</taxon>
        <taxon>Actinomycetota</taxon>
        <taxon>Actinomycetes</taxon>
        <taxon>Pseudonocardiales</taxon>
        <taxon>Pseudonocardiaceae</taxon>
        <taxon>Lentzea</taxon>
    </lineage>
</organism>
<dbReference type="AlphaFoldDB" id="A0A316I8Y2"/>
<name>A0A316I8Y2_9PSEU</name>
<evidence type="ECO:0000256" key="8">
    <source>
        <dbReference type="ARBA" id="ARBA00023118"/>
    </source>
</evidence>
<evidence type="ECO:0000256" key="6">
    <source>
        <dbReference type="ARBA" id="ARBA00022842"/>
    </source>
</evidence>
<evidence type="ECO:0000256" key="4">
    <source>
        <dbReference type="ARBA" id="ARBA00022741"/>
    </source>
</evidence>
<dbReference type="GO" id="GO:0051607">
    <property type="term" value="P:defense response to virus"/>
    <property type="evidence" value="ECO:0007669"/>
    <property type="project" value="UniProtKB-KW"/>
</dbReference>
<evidence type="ECO:0000256" key="2">
    <source>
        <dbReference type="ARBA" id="ARBA00022695"/>
    </source>
</evidence>
<keyword evidence="4" id="KW-0547">Nucleotide-binding</keyword>
<protein>
    <recommendedName>
        <fullName evidence="9">Cyclic GMP-AMP synthase</fullName>
    </recommendedName>
</protein>
<evidence type="ECO:0000256" key="1">
    <source>
        <dbReference type="ARBA" id="ARBA00022679"/>
    </source>
</evidence>
<comment type="caution">
    <text evidence="12">The sequence shown here is derived from an EMBL/GenBank/DDBJ whole genome shotgun (WGS) entry which is preliminary data.</text>
</comment>
<dbReference type="CDD" id="cd05400">
    <property type="entry name" value="NT_2-5OAS_ClassI-CCAase"/>
    <property type="match status" value="1"/>
</dbReference>
<keyword evidence="5" id="KW-0067">ATP-binding</keyword>
<dbReference type="GO" id="GO:0009117">
    <property type="term" value="P:nucleotide metabolic process"/>
    <property type="evidence" value="ECO:0007669"/>
    <property type="project" value="UniProtKB-KW"/>
</dbReference>
<dbReference type="GO" id="GO:0005524">
    <property type="term" value="F:ATP binding"/>
    <property type="evidence" value="ECO:0007669"/>
    <property type="project" value="UniProtKB-KW"/>
</dbReference>
<comment type="catalytic activity">
    <reaction evidence="10">
        <text>GTP + ATP = 3',3'-cGAMP + 2 diphosphate</text>
        <dbReference type="Rhea" id="RHEA:35647"/>
        <dbReference type="ChEBI" id="CHEBI:30616"/>
        <dbReference type="ChEBI" id="CHEBI:33019"/>
        <dbReference type="ChEBI" id="CHEBI:37565"/>
        <dbReference type="ChEBI" id="CHEBI:71501"/>
    </reaction>
    <physiologicalReaction direction="left-to-right" evidence="10">
        <dbReference type="Rhea" id="RHEA:35648"/>
    </physiologicalReaction>
</comment>
<keyword evidence="2" id="KW-0548">Nucleotidyltransferase</keyword>
<keyword evidence="6" id="KW-0460">Magnesium</keyword>
<dbReference type="InterPro" id="IPR006116">
    <property type="entry name" value="NT_2-5OAS_ClassI-CCAase"/>
</dbReference>
<feature type="domain" description="Cyclic GMP-AMP synthase DncV-like nucleotidyltransferase" evidence="11">
    <location>
        <begin position="52"/>
        <end position="139"/>
    </location>
</feature>
<evidence type="ECO:0000259" key="11">
    <source>
        <dbReference type="Pfam" id="PF21654"/>
    </source>
</evidence>
<accession>A0A316I8Y2</accession>
<keyword evidence="8" id="KW-0051">Antiviral defense</keyword>
<dbReference type="EMBL" id="QGHB01000002">
    <property type="protein sequence ID" value="PWK89499.1"/>
    <property type="molecule type" value="Genomic_DNA"/>
</dbReference>
<sequence length="387" mass="43633">MTNDPMDVLSELLAGVVDILDIPDHVRDAAVTRYEHVGTYLAESGGPKWSIYPQGSFITGTVIRPPTSASEYDIDLVCHHEVEKESITQAVLKKQVGAMLEEYYDLCASSNSPYAPDEYFEKRRCWTLAYDDLGFHLDVLPAIPDLELKKFRNGILLTDTKLRPWQHGNPKDYATWFRHRSEEMLRKLEAKARAANVAAVPDWAVRSTLQRLVQVLKWHCYLAFANDIDDRPPSILITTLAASAYRGQDNLSHALLDAVDRMPDHINVDNGRWEVLNPAHEKENFCDKWNEPDTAHRRLKFMAWHEKVRSDLELAYNTRDAGIDVLVERLGATFGQEVLQKSAARWAETTTNLRDAGTLTFAAGTGTLGIGLGRRSPAHTFFGRATS</sequence>
<gene>
    <name evidence="12" type="ORF">C8D88_102773</name>
</gene>
<evidence type="ECO:0000313" key="12">
    <source>
        <dbReference type="EMBL" id="PWK89499.1"/>
    </source>
</evidence>
<dbReference type="Pfam" id="PF21654">
    <property type="entry name" value="DncV-like_NTFase"/>
    <property type="match status" value="1"/>
</dbReference>
<dbReference type="InterPro" id="IPR048445">
    <property type="entry name" value="DncV-like_NTFase"/>
</dbReference>
<dbReference type="Proteomes" id="UP000246005">
    <property type="component" value="Unassembled WGS sequence"/>
</dbReference>
<keyword evidence="7" id="KW-0546">Nucleotide metabolism</keyword>
<evidence type="ECO:0000256" key="9">
    <source>
        <dbReference type="ARBA" id="ARBA00044145"/>
    </source>
</evidence>
<keyword evidence="3" id="KW-0479">Metal-binding</keyword>
<reference evidence="12 13" key="1">
    <citation type="submission" date="2018-05" db="EMBL/GenBank/DDBJ databases">
        <title>Genomic Encyclopedia of Type Strains, Phase IV (KMG-IV): sequencing the most valuable type-strain genomes for metagenomic binning, comparative biology and taxonomic classification.</title>
        <authorList>
            <person name="Goeker M."/>
        </authorList>
    </citation>
    <scope>NUCLEOTIDE SEQUENCE [LARGE SCALE GENOMIC DNA]</scope>
    <source>
        <strain evidence="12 13">DSM 45480</strain>
    </source>
</reference>
<evidence type="ECO:0000256" key="3">
    <source>
        <dbReference type="ARBA" id="ARBA00022723"/>
    </source>
</evidence>
<dbReference type="RefSeq" id="WP_109634786.1">
    <property type="nucleotide sequence ID" value="NZ_QGHB01000002.1"/>
</dbReference>